<reference evidence="3" key="1">
    <citation type="submission" date="2020-07" db="EMBL/GenBank/DDBJ databases">
        <title>Huge and variable diversity of episymbiotic CPR bacteria and DPANN archaea in groundwater ecosystems.</title>
        <authorList>
            <person name="He C.Y."/>
            <person name="Keren R."/>
            <person name="Whittaker M."/>
            <person name="Farag I.F."/>
            <person name="Doudna J."/>
            <person name="Cate J.H.D."/>
            <person name="Banfield J.F."/>
        </authorList>
    </citation>
    <scope>NUCLEOTIDE SEQUENCE</scope>
    <source>
        <strain evidence="3">NC_groundwater_928_Pr1_S-0.2um_72_17</strain>
    </source>
</reference>
<evidence type="ECO:0000259" key="2">
    <source>
        <dbReference type="SMART" id="SM00228"/>
    </source>
</evidence>
<protein>
    <submittedName>
        <fullName evidence="3">PDZ domain-containing protein</fullName>
    </submittedName>
</protein>
<dbReference type="AlphaFoldDB" id="A0A9D6QJB4"/>
<dbReference type="Pfam" id="PF17820">
    <property type="entry name" value="PDZ_6"/>
    <property type="match status" value="1"/>
</dbReference>
<comment type="caution">
    <text evidence="3">The sequence shown here is derived from an EMBL/GenBank/DDBJ whole genome shotgun (WGS) entry which is preliminary data.</text>
</comment>
<name>A0A9D6QJB4_UNCEI</name>
<keyword evidence="1" id="KW-0175">Coiled coil</keyword>
<dbReference type="InterPro" id="IPR036034">
    <property type="entry name" value="PDZ_sf"/>
</dbReference>
<dbReference type="InterPro" id="IPR001478">
    <property type="entry name" value="PDZ"/>
</dbReference>
<organism evidence="3 4">
    <name type="scientific">Eiseniibacteriota bacterium</name>
    <dbReference type="NCBI Taxonomy" id="2212470"/>
    <lineage>
        <taxon>Bacteria</taxon>
        <taxon>Candidatus Eiseniibacteriota</taxon>
    </lineage>
</organism>
<dbReference type="Proteomes" id="UP000807850">
    <property type="component" value="Unassembled WGS sequence"/>
</dbReference>
<dbReference type="InterPro" id="IPR041489">
    <property type="entry name" value="PDZ_6"/>
</dbReference>
<feature type="coiled-coil region" evidence="1">
    <location>
        <begin position="143"/>
        <end position="170"/>
    </location>
</feature>
<proteinExistence type="predicted"/>
<dbReference type="SMART" id="SM00228">
    <property type="entry name" value="PDZ"/>
    <property type="match status" value="1"/>
</dbReference>
<dbReference type="SUPFAM" id="SSF50156">
    <property type="entry name" value="PDZ domain-like"/>
    <property type="match status" value="1"/>
</dbReference>
<evidence type="ECO:0000256" key="1">
    <source>
        <dbReference type="SAM" id="Coils"/>
    </source>
</evidence>
<gene>
    <name evidence="3" type="ORF">HY076_02155</name>
</gene>
<feature type="domain" description="PDZ" evidence="2">
    <location>
        <begin position="28"/>
        <end position="112"/>
    </location>
</feature>
<dbReference type="EMBL" id="JACQAY010000062">
    <property type="protein sequence ID" value="MBI3539060.1"/>
    <property type="molecule type" value="Genomic_DNA"/>
</dbReference>
<sequence length="242" mass="26528">PVAPEPPTPAAAPEPEMAPGRVLPRGWFGFGFQCDNCTANRESNDSVAVWTFGSRPRVYLVTAGSPAARAGLLRGDVITQIDGVPIDSEEGGRLFGNIRPGQSVRWTLQRGAAVRTAVATAEERPERLAQVRAYDQVRQALTRLNETTDLRRMRVELERLNERIAMLKVESAMPPMPVMRRVTSRQLRYAGVVGCTEVEVRGTSGVIVSESDDKNEVVINTGESVVVIRVPPGARVEKKKEK</sequence>
<evidence type="ECO:0000313" key="4">
    <source>
        <dbReference type="Proteomes" id="UP000807850"/>
    </source>
</evidence>
<evidence type="ECO:0000313" key="3">
    <source>
        <dbReference type="EMBL" id="MBI3539060.1"/>
    </source>
</evidence>
<dbReference type="Gene3D" id="2.30.42.10">
    <property type="match status" value="1"/>
</dbReference>
<accession>A0A9D6QJB4</accession>
<feature type="non-terminal residue" evidence="3">
    <location>
        <position position="1"/>
    </location>
</feature>